<keyword evidence="1" id="KW-0996">Nickel insertion</keyword>
<protein>
    <submittedName>
        <fullName evidence="4">Uncharacterized protein</fullName>
    </submittedName>
</protein>
<dbReference type="InterPro" id="IPR002639">
    <property type="entry name" value="UreF"/>
</dbReference>
<keyword evidence="5" id="KW-1185">Reference proteome</keyword>
<dbReference type="Gene3D" id="1.10.4190.10">
    <property type="entry name" value="Urease accessory protein UreF"/>
    <property type="match status" value="1"/>
</dbReference>
<dbReference type="InterPro" id="IPR038277">
    <property type="entry name" value="UreF_sf"/>
</dbReference>
<comment type="similarity">
    <text evidence="3">Belongs to the UreF family.</text>
</comment>
<evidence type="ECO:0000313" key="4">
    <source>
        <dbReference type="EMBL" id="KAF7724178.1"/>
    </source>
</evidence>
<dbReference type="GO" id="GO:0016151">
    <property type="term" value="F:nickel cation binding"/>
    <property type="evidence" value="ECO:0007669"/>
    <property type="project" value="InterPro"/>
</dbReference>
<evidence type="ECO:0000256" key="3">
    <source>
        <dbReference type="ARBA" id="ARBA00046339"/>
    </source>
</evidence>
<sequence>MFSIGGAEGQHLKCSFLTRQMGFTEDPVRSAASSNQTQHSFSCPKKLMALPFVSNETSNWLLYILTDSALPTGGFVASSGLEASFQAGLLSPAKLPAFVTSSTHAYASTTSCFVRAGYEALDQDDPIAMLLGTDGQCNAVQVTNAVAHRASVAQGVAMLTLYLKCFAKVSSTENNTYTSIVQRWKNLIRSEQTEGHFPVCFGLVCRALGVDLGKLYFI</sequence>
<dbReference type="Pfam" id="PF01730">
    <property type="entry name" value="UreF"/>
    <property type="match status" value="1"/>
</dbReference>
<dbReference type="PANTHER" id="PTHR33620:SF1">
    <property type="entry name" value="UREASE ACCESSORY PROTEIN F"/>
    <property type="match status" value="1"/>
</dbReference>
<comment type="caution">
    <text evidence="4">The sequence shown here is derived from an EMBL/GenBank/DDBJ whole genome shotgun (WGS) entry which is preliminary data.</text>
</comment>
<organism evidence="4 5">
    <name type="scientific">Apophysomyces ossiformis</name>
    <dbReference type="NCBI Taxonomy" id="679940"/>
    <lineage>
        <taxon>Eukaryota</taxon>
        <taxon>Fungi</taxon>
        <taxon>Fungi incertae sedis</taxon>
        <taxon>Mucoromycota</taxon>
        <taxon>Mucoromycotina</taxon>
        <taxon>Mucoromycetes</taxon>
        <taxon>Mucorales</taxon>
        <taxon>Mucorineae</taxon>
        <taxon>Mucoraceae</taxon>
        <taxon>Apophysomyces</taxon>
    </lineage>
</organism>
<dbReference type="OrthoDB" id="2550922at2759"/>
<evidence type="ECO:0000256" key="1">
    <source>
        <dbReference type="ARBA" id="ARBA00022988"/>
    </source>
</evidence>
<dbReference type="PANTHER" id="PTHR33620">
    <property type="entry name" value="UREASE ACCESSORY PROTEIN F"/>
    <property type="match status" value="1"/>
</dbReference>
<dbReference type="Proteomes" id="UP000605846">
    <property type="component" value="Unassembled WGS sequence"/>
</dbReference>
<reference evidence="4" key="1">
    <citation type="submission" date="2020-01" db="EMBL/GenBank/DDBJ databases">
        <title>Genome Sequencing of Three Apophysomyces-Like Fungal Strains Confirms a Novel Fungal Genus in the Mucoromycota with divergent Burkholderia-like Endosymbiotic Bacteria.</title>
        <authorList>
            <person name="Stajich J.E."/>
            <person name="Macias A.M."/>
            <person name="Carter-House D."/>
            <person name="Lovett B."/>
            <person name="Kasson L.R."/>
            <person name="Berry K."/>
            <person name="Grigoriev I."/>
            <person name="Chang Y."/>
            <person name="Spatafora J."/>
            <person name="Kasson M.T."/>
        </authorList>
    </citation>
    <scope>NUCLEOTIDE SEQUENCE</scope>
    <source>
        <strain evidence="4">NRRL A-21654</strain>
    </source>
</reference>
<accession>A0A8H7BKJ3</accession>
<dbReference type="AlphaFoldDB" id="A0A8H7BKJ3"/>
<evidence type="ECO:0000256" key="2">
    <source>
        <dbReference type="ARBA" id="ARBA00023186"/>
    </source>
</evidence>
<dbReference type="EMBL" id="JABAYA010000127">
    <property type="protein sequence ID" value="KAF7724178.1"/>
    <property type="molecule type" value="Genomic_DNA"/>
</dbReference>
<gene>
    <name evidence="4" type="ORF">EC973_001250</name>
</gene>
<evidence type="ECO:0000313" key="5">
    <source>
        <dbReference type="Proteomes" id="UP000605846"/>
    </source>
</evidence>
<name>A0A8H7BKJ3_9FUNG</name>
<proteinExistence type="inferred from homology"/>
<keyword evidence="2" id="KW-0143">Chaperone</keyword>